<feature type="transmembrane region" description="Helical" evidence="1">
    <location>
        <begin position="146"/>
        <end position="165"/>
    </location>
</feature>
<keyword evidence="3" id="KW-1185">Reference proteome</keyword>
<gene>
    <name evidence="2" type="ORF">GJ698_17160</name>
</gene>
<protein>
    <submittedName>
        <fullName evidence="2">Uncharacterized protein</fullName>
    </submittedName>
</protein>
<evidence type="ECO:0000313" key="3">
    <source>
        <dbReference type="Proteomes" id="UP000439986"/>
    </source>
</evidence>
<keyword evidence="1" id="KW-0472">Membrane</keyword>
<keyword evidence="1" id="KW-0812">Transmembrane</keyword>
<comment type="caution">
    <text evidence="2">The sequence shown here is derived from an EMBL/GenBank/DDBJ whole genome shotgun (WGS) entry which is preliminary data.</text>
</comment>
<reference evidence="2 3" key="1">
    <citation type="submission" date="2019-11" db="EMBL/GenBank/DDBJ databases">
        <title>Novel species isolated from a subtropical stream in China.</title>
        <authorList>
            <person name="Lu H."/>
        </authorList>
    </citation>
    <scope>NUCLEOTIDE SEQUENCE [LARGE SCALE GENOMIC DNA]</scope>
    <source>
        <strain evidence="2 3">FT26W</strain>
    </source>
</reference>
<evidence type="ECO:0000256" key="1">
    <source>
        <dbReference type="SAM" id="Phobius"/>
    </source>
</evidence>
<keyword evidence="1" id="KW-1133">Transmembrane helix</keyword>
<feature type="transmembrane region" description="Helical" evidence="1">
    <location>
        <begin position="70"/>
        <end position="92"/>
    </location>
</feature>
<dbReference type="Proteomes" id="UP000439986">
    <property type="component" value="Unassembled WGS sequence"/>
</dbReference>
<feature type="transmembrane region" description="Helical" evidence="1">
    <location>
        <begin position="120"/>
        <end position="140"/>
    </location>
</feature>
<sequence>MKILEFVALTFSPQLPDGRYVFRPWGARGPCYLLSAQQRAARAWIQLALYGAALGGLWFLPLIADTMQDLVIFCVTFMLLNYVLFWLFSLGLPTTEKPPRPTPEQRRTAMAAISRSVGRPVLRVLLVISCLFVCAGGAMAFFLDEWITGLLCLLFFGACAATFRWQLSLL</sequence>
<feature type="transmembrane region" description="Helical" evidence="1">
    <location>
        <begin position="43"/>
        <end position="64"/>
    </location>
</feature>
<dbReference type="RefSeq" id="WP_154359077.1">
    <property type="nucleotide sequence ID" value="NZ_WKJL01000012.1"/>
</dbReference>
<name>A0A844CYB4_9BURK</name>
<proteinExistence type="predicted"/>
<accession>A0A844CYB4</accession>
<organism evidence="2 3">
    <name type="scientific">Duganella aquatilis</name>
    <dbReference type="NCBI Taxonomy" id="2666082"/>
    <lineage>
        <taxon>Bacteria</taxon>
        <taxon>Pseudomonadati</taxon>
        <taxon>Pseudomonadota</taxon>
        <taxon>Betaproteobacteria</taxon>
        <taxon>Burkholderiales</taxon>
        <taxon>Oxalobacteraceae</taxon>
        <taxon>Telluria group</taxon>
        <taxon>Duganella</taxon>
    </lineage>
</organism>
<dbReference type="EMBL" id="WKJL01000012">
    <property type="protein sequence ID" value="MRW85807.1"/>
    <property type="molecule type" value="Genomic_DNA"/>
</dbReference>
<dbReference type="AlphaFoldDB" id="A0A844CYB4"/>
<evidence type="ECO:0000313" key="2">
    <source>
        <dbReference type="EMBL" id="MRW85807.1"/>
    </source>
</evidence>